<dbReference type="Proteomes" id="UP000515908">
    <property type="component" value="Chromosome 02"/>
</dbReference>
<evidence type="ECO:0000313" key="2">
    <source>
        <dbReference type="EMBL" id="CAD2213747.1"/>
    </source>
</evidence>
<protein>
    <submittedName>
        <fullName evidence="2">Uncharacterized protein</fullName>
    </submittedName>
</protein>
<name>A0A7G2C4S4_9TRYP</name>
<gene>
    <name evidence="2" type="ORF">ADEAN_000119000</name>
</gene>
<keyword evidence="3" id="KW-1185">Reference proteome</keyword>
<dbReference type="EMBL" id="LR877146">
    <property type="protein sequence ID" value="CAD2213747.1"/>
    <property type="molecule type" value="Genomic_DNA"/>
</dbReference>
<feature type="compositionally biased region" description="Polar residues" evidence="1">
    <location>
        <begin position="319"/>
        <end position="329"/>
    </location>
</feature>
<reference evidence="2 3" key="1">
    <citation type="submission" date="2020-08" db="EMBL/GenBank/DDBJ databases">
        <authorList>
            <person name="Newling K."/>
            <person name="Davey J."/>
            <person name="Forrester S."/>
        </authorList>
    </citation>
    <scope>NUCLEOTIDE SEQUENCE [LARGE SCALE GENOMIC DNA]</scope>
    <source>
        <strain evidence="3">Crithidia deanei Carvalho (ATCC PRA-265)</strain>
    </source>
</reference>
<dbReference type="VEuPathDB" id="TriTrypDB:ADEAN_000119000"/>
<feature type="region of interest" description="Disordered" evidence="1">
    <location>
        <begin position="317"/>
        <end position="337"/>
    </location>
</feature>
<accession>A0A7G2C4S4</accession>
<dbReference type="PANTHER" id="PTHR40744">
    <property type="entry name" value="SODIUM STIBOGLUCONATE RESISTANCE PROTEIN-RELATED"/>
    <property type="match status" value="1"/>
</dbReference>
<dbReference type="AlphaFoldDB" id="A0A7G2C4S4"/>
<organism evidence="2 3">
    <name type="scientific">Angomonas deanei</name>
    <dbReference type="NCBI Taxonomy" id="59799"/>
    <lineage>
        <taxon>Eukaryota</taxon>
        <taxon>Discoba</taxon>
        <taxon>Euglenozoa</taxon>
        <taxon>Kinetoplastea</taxon>
        <taxon>Metakinetoplastina</taxon>
        <taxon>Trypanosomatida</taxon>
        <taxon>Trypanosomatidae</taxon>
        <taxon>Strigomonadinae</taxon>
        <taxon>Angomonas</taxon>
    </lineage>
</organism>
<sequence>MGNSDSTTLEGKGHPEQYYRGVEAVNEGRYQVGEIYFQQALRVHPGRQFWSDLTGAVWGKPGKGNEEDTPFSEHYPKEDEDDEDITVVEKNGANPLQDDNMSPNRDRTSRGEKTSSNQTKKMKYVYMPFDHRLVDIMDYTRMICDMANCYVTQPKDELNQSIAFVYYGFLNSHFQIFFYTIRIWMAEHAEFVGKMMASDTDEVTEKRNRAHGNELITPAEAMWVVELIYAFLRYYWIQTVVNLMALSSTSAQTLEATEVKRINRIMENIIELGGTAQYDLQFISSTMAHTECGKILTELMPSVGYDFHVVDELAHGNGKSVSDGPSNPSAGEGSSGVKSKISDTFFSAVIGKDIGQQNFITLAHSFSAVQSVTLDLNVDLNVRLDLDYKILRKDLAKLQHPGERQCYYYINWYFPQAAFIVPGHNSHFLKQNLPDFTQKLNTFMEKKKVSPALRVKGTSSLRLVRKTNQSSNAGQERIISFETTEVTEGDRVDLIHVQGKEGVYGNALLNFRDLKTTRLLELEEAFLIEMPCIVLMSLVLLKTGQKDRAAQFGKLLRESAKVFYGETSPENKYIRSLVDSYISV</sequence>
<feature type="compositionally biased region" description="Basic and acidic residues" evidence="1">
    <location>
        <begin position="104"/>
        <end position="113"/>
    </location>
</feature>
<feature type="region of interest" description="Disordered" evidence="1">
    <location>
        <begin position="58"/>
        <end position="117"/>
    </location>
</feature>
<dbReference type="PANTHER" id="PTHR40744:SF1">
    <property type="entry name" value="SODIUM STIBOGLUCONATE RESISTANCE PROTEIN"/>
    <property type="match status" value="1"/>
</dbReference>
<evidence type="ECO:0000256" key="1">
    <source>
        <dbReference type="SAM" id="MobiDB-lite"/>
    </source>
</evidence>
<proteinExistence type="predicted"/>
<evidence type="ECO:0000313" key="3">
    <source>
        <dbReference type="Proteomes" id="UP000515908"/>
    </source>
</evidence>